<accession>A0A1H1V1W4</accession>
<feature type="signal peptide" evidence="7">
    <location>
        <begin position="1"/>
        <end position="22"/>
    </location>
</feature>
<dbReference type="SMART" id="SM00758">
    <property type="entry name" value="PA14"/>
    <property type="match status" value="1"/>
</dbReference>
<comment type="catalytic activity">
    <reaction evidence="1">
        <text>Hydrolysis of terminal non-reducing N-acetyl-D-hexosamine residues in N-acetyl-beta-D-hexosaminides.</text>
        <dbReference type="EC" id="3.2.1.52"/>
    </reaction>
</comment>
<dbReference type="Gene3D" id="3.30.379.10">
    <property type="entry name" value="Chitobiase/beta-hexosaminidase domain 2-like"/>
    <property type="match status" value="1"/>
</dbReference>
<dbReference type="Pfam" id="PF07691">
    <property type="entry name" value="PA14"/>
    <property type="match status" value="1"/>
</dbReference>
<dbReference type="InterPro" id="IPR015883">
    <property type="entry name" value="Glyco_hydro_20_cat"/>
</dbReference>
<dbReference type="RefSeq" id="WP_091371425.1">
    <property type="nucleotide sequence ID" value="NZ_LT629740.1"/>
</dbReference>
<dbReference type="InterPro" id="IPR025705">
    <property type="entry name" value="Beta_hexosaminidase_sua/sub"/>
</dbReference>
<dbReference type="STRING" id="652787.SAMN05216490_1813"/>
<evidence type="ECO:0000259" key="8">
    <source>
        <dbReference type="PROSITE" id="PS51820"/>
    </source>
</evidence>
<feature type="domain" description="PA14" evidence="8">
    <location>
        <begin position="634"/>
        <end position="771"/>
    </location>
</feature>
<dbReference type="Proteomes" id="UP000199679">
    <property type="component" value="Chromosome I"/>
</dbReference>
<dbReference type="PANTHER" id="PTHR22600">
    <property type="entry name" value="BETA-HEXOSAMINIDASE"/>
    <property type="match status" value="1"/>
</dbReference>
<evidence type="ECO:0000256" key="7">
    <source>
        <dbReference type="SAM" id="SignalP"/>
    </source>
</evidence>
<evidence type="ECO:0000256" key="1">
    <source>
        <dbReference type="ARBA" id="ARBA00001231"/>
    </source>
</evidence>
<dbReference type="Pfam" id="PF02838">
    <property type="entry name" value="Glyco_hydro_20b"/>
    <property type="match status" value="1"/>
</dbReference>
<dbReference type="InterPro" id="IPR037524">
    <property type="entry name" value="PA14/GLEYA"/>
</dbReference>
<dbReference type="SUPFAM" id="SSF55545">
    <property type="entry name" value="beta-N-acetylhexosaminidase-like domain"/>
    <property type="match status" value="1"/>
</dbReference>
<gene>
    <name evidence="9" type="ORF">SAMN05216490_1813</name>
</gene>
<keyword evidence="10" id="KW-1185">Reference proteome</keyword>
<evidence type="ECO:0000256" key="5">
    <source>
        <dbReference type="ARBA" id="ARBA00023295"/>
    </source>
</evidence>
<dbReference type="InterPro" id="IPR017853">
    <property type="entry name" value="GH"/>
</dbReference>
<dbReference type="SUPFAM" id="SSF56988">
    <property type="entry name" value="Anthrax protective antigen"/>
    <property type="match status" value="1"/>
</dbReference>
<evidence type="ECO:0000256" key="4">
    <source>
        <dbReference type="ARBA" id="ARBA00022801"/>
    </source>
</evidence>
<evidence type="ECO:0000256" key="3">
    <source>
        <dbReference type="ARBA" id="ARBA00012663"/>
    </source>
</evidence>
<protein>
    <recommendedName>
        <fullName evidence="3">beta-N-acetylhexosaminidase</fullName>
        <ecNumber evidence="3">3.2.1.52</ecNumber>
    </recommendedName>
</protein>
<dbReference type="PROSITE" id="PS51820">
    <property type="entry name" value="PA14"/>
    <property type="match status" value="1"/>
</dbReference>
<name>A0A1H1V1W4_MUCMA</name>
<dbReference type="Gene3D" id="3.90.182.10">
    <property type="entry name" value="Toxin - Anthrax Protective Antigen,domain 1"/>
    <property type="match status" value="1"/>
</dbReference>
<evidence type="ECO:0000256" key="2">
    <source>
        <dbReference type="ARBA" id="ARBA00006285"/>
    </source>
</evidence>
<dbReference type="GO" id="GO:0005975">
    <property type="term" value="P:carbohydrate metabolic process"/>
    <property type="evidence" value="ECO:0007669"/>
    <property type="project" value="InterPro"/>
</dbReference>
<dbReference type="EC" id="3.2.1.52" evidence="3"/>
<keyword evidence="7" id="KW-0732">Signal</keyword>
<dbReference type="GO" id="GO:0004563">
    <property type="term" value="F:beta-N-acetylhexosaminidase activity"/>
    <property type="evidence" value="ECO:0007669"/>
    <property type="project" value="UniProtKB-EC"/>
</dbReference>
<sequence>MYKKFFLLFFAIGSLSITITNAQDSGPNMGIIPAPVSLKKASGSFTLSRQTVILADSTNNKAVVFLADYLRSKKMLNIKPGIDSNKNTPNSLILTSAGTDSLPAEGYRLTITPQQITIAGKGAGLFYGIQTLIQLMPADGGATIQLPCVQITDYPRFGYRGVMLDVCRHFFSVEFVKKYIDLMAAYKLNNFHWHLTDDQGWRIEIKKYPKLTTIGSQRAQTVIGNYHDRTPQQFDNTPVGGFYTQDQIRDVIKYAADRYINIVPEIEMPGHSEAALAAYPELGCEPTFPYKVSETWGVFHDTYCPSDKTFSFLEDVLTEVMELFPSKYIHVGGDEAPKDAWKKSAFCQKLCKKLGLKDDRNSTKEDKLQSYFIQRVEKFVNSKGRSIIGWDEILEGGLSPNATVMSWRGEAGGIAAAQQNHDVVMTPGSGGLYIDHSQGKLSEEPLNIGGYDLLSKIYSYNPTPAILTPDQQKHIVGVQANLWTEYIPTENKAEYMLLPRMLALSEVAWSPLANKNYTDFANNRLPSHLAWLDKNGFDYHVPQAIGAQDTIIFGSQLNVNLKPSVTGATVYYTIDSYTPREADIPYTIPMTYNVPQDQYRELETIVITPSGKRSRVTSTFVYNKSPLPAVNYQSTASGLKYLLYTGAFNNTSELTAAAAVDTGIAKSFNTSIIRKNNPAFGIIYSGFIRIDSDNVYGFSTLSDDGSELSIDDIPVVKNDGKHSSIEQGGSVPLQKGYHRFTLKYFNVGTTGTLRVYLTIPGKPKGELSPDEMYN</sequence>
<dbReference type="PANTHER" id="PTHR22600:SF57">
    <property type="entry name" value="BETA-N-ACETYLHEXOSAMINIDASE"/>
    <property type="match status" value="1"/>
</dbReference>
<dbReference type="PRINTS" id="PR00738">
    <property type="entry name" value="GLHYDRLASE20"/>
</dbReference>
<keyword evidence="5" id="KW-0326">Glycosidase</keyword>
<proteinExistence type="inferred from homology"/>
<reference evidence="9 10" key="1">
    <citation type="submission" date="2016-10" db="EMBL/GenBank/DDBJ databases">
        <authorList>
            <person name="de Groot N.N."/>
        </authorList>
    </citation>
    <scope>NUCLEOTIDE SEQUENCE [LARGE SCALE GENOMIC DNA]</scope>
    <source>
        <strain evidence="9 10">MP1X4</strain>
    </source>
</reference>
<dbReference type="Pfam" id="PF00728">
    <property type="entry name" value="Glyco_hydro_20"/>
    <property type="match status" value="1"/>
</dbReference>
<dbReference type="OrthoDB" id="1006965at2"/>
<evidence type="ECO:0000313" key="9">
    <source>
        <dbReference type="EMBL" id="SDS78787.1"/>
    </source>
</evidence>
<dbReference type="InterPro" id="IPR011658">
    <property type="entry name" value="PA14_dom"/>
</dbReference>
<organism evidence="9 10">
    <name type="scientific">Mucilaginibacter mallensis</name>
    <dbReference type="NCBI Taxonomy" id="652787"/>
    <lineage>
        <taxon>Bacteria</taxon>
        <taxon>Pseudomonadati</taxon>
        <taxon>Bacteroidota</taxon>
        <taxon>Sphingobacteriia</taxon>
        <taxon>Sphingobacteriales</taxon>
        <taxon>Sphingobacteriaceae</taxon>
        <taxon>Mucilaginibacter</taxon>
    </lineage>
</organism>
<dbReference type="AlphaFoldDB" id="A0A1H1V1W4"/>
<feature type="active site" description="Proton donor" evidence="6">
    <location>
        <position position="335"/>
    </location>
</feature>
<dbReference type="EMBL" id="LT629740">
    <property type="protein sequence ID" value="SDS78787.1"/>
    <property type="molecule type" value="Genomic_DNA"/>
</dbReference>
<feature type="chain" id="PRO_5009262813" description="beta-N-acetylhexosaminidase" evidence="7">
    <location>
        <begin position="23"/>
        <end position="774"/>
    </location>
</feature>
<dbReference type="GO" id="GO:0016020">
    <property type="term" value="C:membrane"/>
    <property type="evidence" value="ECO:0007669"/>
    <property type="project" value="TreeGrafter"/>
</dbReference>
<dbReference type="CDD" id="cd06563">
    <property type="entry name" value="GH20_chitobiase-like"/>
    <property type="match status" value="1"/>
</dbReference>
<dbReference type="InterPro" id="IPR029018">
    <property type="entry name" value="Hex-like_dom2"/>
</dbReference>
<evidence type="ECO:0000256" key="6">
    <source>
        <dbReference type="PIRSR" id="PIRSR625705-1"/>
    </source>
</evidence>
<dbReference type="GO" id="GO:0030203">
    <property type="term" value="P:glycosaminoglycan metabolic process"/>
    <property type="evidence" value="ECO:0007669"/>
    <property type="project" value="TreeGrafter"/>
</dbReference>
<keyword evidence="4" id="KW-0378">Hydrolase</keyword>
<comment type="similarity">
    <text evidence="2">Belongs to the glycosyl hydrolase 20 family.</text>
</comment>
<dbReference type="Gene3D" id="3.20.20.80">
    <property type="entry name" value="Glycosidases"/>
    <property type="match status" value="1"/>
</dbReference>
<dbReference type="SUPFAM" id="SSF51445">
    <property type="entry name" value="(Trans)glycosidases"/>
    <property type="match status" value="1"/>
</dbReference>
<evidence type="ECO:0000313" key="10">
    <source>
        <dbReference type="Proteomes" id="UP000199679"/>
    </source>
</evidence>
<dbReference type="InterPro" id="IPR015882">
    <property type="entry name" value="HEX_bac_N"/>
</dbReference>